<dbReference type="SUPFAM" id="SSF81901">
    <property type="entry name" value="HCP-like"/>
    <property type="match status" value="1"/>
</dbReference>
<dbReference type="Proteomes" id="UP001596392">
    <property type="component" value="Unassembled WGS sequence"/>
</dbReference>
<evidence type="ECO:0000313" key="2">
    <source>
        <dbReference type="Proteomes" id="UP001596392"/>
    </source>
</evidence>
<keyword evidence="2" id="KW-1185">Reference proteome</keyword>
<dbReference type="RefSeq" id="WP_376808174.1">
    <property type="nucleotide sequence ID" value="NZ_JBHTAC010000024.1"/>
</dbReference>
<organism evidence="1 2">
    <name type="scientific">Catellatospora aurea</name>
    <dbReference type="NCBI Taxonomy" id="1337874"/>
    <lineage>
        <taxon>Bacteria</taxon>
        <taxon>Bacillati</taxon>
        <taxon>Actinomycetota</taxon>
        <taxon>Actinomycetes</taxon>
        <taxon>Micromonosporales</taxon>
        <taxon>Micromonosporaceae</taxon>
        <taxon>Catellatospora</taxon>
    </lineage>
</organism>
<gene>
    <name evidence="1" type="ORF">ACFQO7_22360</name>
</gene>
<comment type="caution">
    <text evidence="1">The sequence shown here is derived from an EMBL/GenBank/DDBJ whole genome shotgun (WGS) entry which is preliminary data.</text>
</comment>
<dbReference type="PANTHER" id="PTHR45088">
    <property type="entry name" value="OSJNBA0022H21.17 PROTEIN"/>
    <property type="match status" value="1"/>
</dbReference>
<dbReference type="Pfam" id="PF13374">
    <property type="entry name" value="TPR_10"/>
    <property type="match status" value="1"/>
</dbReference>
<dbReference type="InterPro" id="IPR011990">
    <property type="entry name" value="TPR-like_helical_dom_sf"/>
</dbReference>
<dbReference type="PANTHER" id="PTHR45088:SF1">
    <property type="entry name" value="OS04G0476000 PROTEIN"/>
    <property type="match status" value="1"/>
</dbReference>
<protein>
    <submittedName>
        <fullName evidence="1">Tetratricopeptide repeat protein</fullName>
    </submittedName>
</protein>
<dbReference type="Gene3D" id="1.25.40.10">
    <property type="entry name" value="Tetratricopeptide repeat domain"/>
    <property type="match status" value="2"/>
</dbReference>
<evidence type="ECO:0000313" key="1">
    <source>
        <dbReference type="EMBL" id="MFC7245229.1"/>
    </source>
</evidence>
<accession>A0ABW2H1W2</accession>
<proteinExistence type="predicted"/>
<dbReference type="EMBL" id="JBHTAC010000024">
    <property type="protein sequence ID" value="MFC7245229.1"/>
    <property type="molecule type" value="Genomic_DNA"/>
</dbReference>
<sequence length="533" mass="59503">MTKLDPPPAPAHLIEAVYEIFGRRCLLCAAERPLNVAHLINRRDARHLAQRTVQGFNPEQRATLEARTTSWHPGAVRRNAERYHHNLGNMVPLCANCHTLLDGTKYHDVTEDQVIRRRDAALNTPEVLRRVIGFVRAEMSGRPNRCDCAAFGRQRHSRTVDPDVLSAPIGWLSRGYRRGVIADDPYVISAPRTHCWDWLLDHLHLGLPLTYGCANRVGRCGEPPRPATTLYGELSAGDMAEILGIDAKHLYQEYLRNHDADPFGIRLGQRLTAQLENRIWMNTDLQDRIHDKILERVADEYARKPLRERAAAGDPSALYAQATQLESTNQREQAIAVYRQAAQAGSADAMLDLGVLLYEEGDHDEAESWLRTCIAAGGPSLKSRPLMAHHHLAVQLAAHGELDEAEQLYREAAQAGNHGSANNLSTLLRRRGHVKEAARWLMRAAKAGNANAAFTIGAEALKSGNRARGEAWLRRSVEDGSSLAFAVLVVELARQGRTAEVQQLMNHPSAARHLEQPVEVQFFRYFADESADR</sequence>
<dbReference type="InterPro" id="IPR053301">
    <property type="entry name" value="F-box_motif"/>
</dbReference>
<reference evidence="2" key="1">
    <citation type="journal article" date="2019" name="Int. J. Syst. Evol. Microbiol.">
        <title>The Global Catalogue of Microorganisms (GCM) 10K type strain sequencing project: providing services to taxonomists for standard genome sequencing and annotation.</title>
        <authorList>
            <consortium name="The Broad Institute Genomics Platform"/>
            <consortium name="The Broad Institute Genome Sequencing Center for Infectious Disease"/>
            <person name="Wu L."/>
            <person name="Ma J."/>
        </authorList>
    </citation>
    <scope>NUCLEOTIDE SEQUENCE [LARGE SCALE GENOMIC DNA]</scope>
    <source>
        <strain evidence="2">CGMCC 1.9106</strain>
    </source>
</reference>
<name>A0ABW2H1W2_9ACTN</name>